<dbReference type="Proteomes" id="UP000557857">
    <property type="component" value="Unassembled WGS sequence"/>
</dbReference>
<sequence>MANYNPNRLMEMAKQKNILDVASSLGLELKRAGHQYVWIEHPSFKINPRKNTFSWYSKGNELRNQDVIKMVEVINNMSFKEALHYLLETEAGVFDGAKIPKKEPFIYRVREANTFDYAKKYLREERGLSDETIDFFLNKGIMVQGIHKDFDTGKTEPMIVFKHVDIEGKIVGGARQGIWYNKQLYPEKGRLKKTLYNSEGTSGVIVDIGDKAQFSKATSENPFTVYAFEAPIDMMSYYELHKNRLTNCRLVAMNGLNKGIISRAVVEALCADKSYVKKIEEKVSVDRWLQKIDDLAGSAGVRHEKLKIVLALDNDAAKFNPERGKIERPAKDFYNSFGINNIDVIPHFPKCHEGMKKNDWNDELKYQKGLLKGIEATASLQQMINNVQQDVATKDLAAIQL</sequence>
<dbReference type="SUPFAM" id="SSF57783">
    <property type="entry name" value="Zinc beta-ribbon"/>
    <property type="match status" value="1"/>
</dbReference>
<accession>A0A848MZ78</accession>
<dbReference type="Gene3D" id="3.90.580.10">
    <property type="entry name" value="Zinc finger, CHC2-type domain"/>
    <property type="match status" value="1"/>
</dbReference>
<dbReference type="InterPro" id="IPR036977">
    <property type="entry name" value="DNA_primase_Znf_CHC2"/>
</dbReference>
<evidence type="ECO:0000313" key="2">
    <source>
        <dbReference type="Proteomes" id="UP000557857"/>
    </source>
</evidence>
<dbReference type="AlphaFoldDB" id="A0A848MZ78"/>
<reference evidence="1 2" key="1">
    <citation type="submission" date="2020-04" db="EMBL/GenBank/DDBJ databases">
        <authorList>
            <person name="Abaymova A."/>
            <person name="Teymurazov M."/>
            <person name="Tazyna O."/>
            <person name="Chatushin Y."/>
            <person name="Svetoch E."/>
            <person name="Pereligyn V."/>
            <person name="Pohylenko V."/>
            <person name="Platonov M."/>
            <person name="Kartsev N."/>
            <person name="Skryabin Y."/>
            <person name="Sizova A."/>
            <person name="Solomentsev V."/>
            <person name="Kislichkina A."/>
            <person name="Bogun A."/>
        </authorList>
    </citation>
    <scope>NUCLEOTIDE SEQUENCE [LARGE SCALE GENOMIC DNA]</scope>
    <source>
        <strain evidence="2">SCPM-O-B-8398 (E28)</strain>
    </source>
</reference>
<dbReference type="GO" id="GO:0008270">
    <property type="term" value="F:zinc ion binding"/>
    <property type="evidence" value="ECO:0007669"/>
    <property type="project" value="InterPro"/>
</dbReference>
<name>A0A848MZ78_ENTMU</name>
<dbReference type="GO" id="GO:0003677">
    <property type="term" value="F:DNA binding"/>
    <property type="evidence" value="ECO:0007669"/>
    <property type="project" value="InterPro"/>
</dbReference>
<dbReference type="EMBL" id="JABCAG010000060">
    <property type="protein sequence ID" value="NMP59552.1"/>
    <property type="molecule type" value="Genomic_DNA"/>
</dbReference>
<comment type="caution">
    <text evidence="1">The sequence shown here is derived from an EMBL/GenBank/DDBJ whole genome shotgun (WGS) entry which is preliminary data.</text>
</comment>
<gene>
    <name evidence="1" type="ORF">HI921_13980</name>
</gene>
<proteinExistence type="predicted"/>
<dbReference type="GO" id="GO:0006260">
    <property type="term" value="P:DNA replication"/>
    <property type="evidence" value="ECO:0007669"/>
    <property type="project" value="InterPro"/>
</dbReference>
<protein>
    <submittedName>
        <fullName evidence="1">DUF3991 domain-containing protein</fullName>
    </submittedName>
</protein>
<dbReference type="RefSeq" id="WP_169059092.1">
    <property type="nucleotide sequence ID" value="NZ_JABCAG010000060.1"/>
</dbReference>
<evidence type="ECO:0000313" key="1">
    <source>
        <dbReference type="EMBL" id="NMP59552.1"/>
    </source>
</evidence>
<organism evidence="1 2">
    <name type="scientific">Enterococcus mundtii</name>
    <dbReference type="NCBI Taxonomy" id="53346"/>
    <lineage>
        <taxon>Bacteria</taxon>
        <taxon>Bacillati</taxon>
        <taxon>Bacillota</taxon>
        <taxon>Bacilli</taxon>
        <taxon>Lactobacillales</taxon>
        <taxon>Enterococcaceae</taxon>
        <taxon>Enterococcus</taxon>
    </lineage>
</organism>